<keyword evidence="1" id="KW-0732">Signal</keyword>
<dbReference type="KEGG" id="ssal:SPISAL_04990"/>
<gene>
    <name evidence="2" type="ORF">SPISAL_04990</name>
</gene>
<dbReference type="eggNOG" id="COG0535">
    <property type="taxonomic scope" value="Bacteria"/>
</dbReference>
<proteinExistence type="predicted"/>
<accession>R4VKP6</accession>
<dbReference type="InterPro" id="IPR021409">
    <property type="entry name" value="DUF3047"/>
</dbReference>
<dbReference type="PATRIC" id="fig|1260251.3.peg.1008"/>
<dbReference type="Pfam" id="PF11249">
    <property type="entry name" value="DUF3047"/>
    <property type="match status" value="1"/>
</dbReference>
<evidence type="ECO:0000256" key="1">
    <source>
        <dbReference type="SAM" id="SignalP"/>
    </source>
</evidence>
<evidence type="ECO:0000313" key="2">
    <source>
        <dbReference type="EMBL" id="AGM41092.1"/>
    </source>
</evidence>
<protein>
    <recommendedName>
        <fullName evidence="4">DUF3047 domain-containing protein</fullName>
    </recommendedName>
</protein>
<feature type="signal peptide" evidence="1">
    <location>
        <begin position="1"/>
        <end position="22"/>
    </location>
</feature>
<dbReference type="HOGENOM" id="CLU_077139_1_0_6"/>
<dbReference type="Proteomes" id="UP000017881">
    <property type="component" value="Chromosome"/>
</dbReference>
<sequence>MHRPTGLSLICMAMALGSTAIAADEQVFQPADIAHWAPHSFAGDTDYALEETREGEVLVADCREGTASGLFYRESIDLTQTPVIEWRWRVLDPISAGDPETKAGDDYAARIYAVDEHAILRWRTRALNYVSTTRQPKGADWANRYASQARMIAVDNAGGQADGWQTHRRNLREDFQRFHDREVDTIEALAIMTDCDDTGETARAQYGTIRLRPE</sequence>
<feature type="chain" id="PRO_5004380467" description="DUF3047 domain-containing protein" evidence="1">
    <location>
        <begin position="23"/>
        <end position="214"/>
    </location>
</feature>
<dbReference type="OrthoDB" id="9775969at2"/>
<dbReference type="EMBL" id="CP005963">
    <property type="protein sequence ID" value="AGM41092.1"/>
    <property type="molecule type" value="Genomic_DNA"/>
</dbReference>
<reference evidence="2 3" key="1">
    <citation type="journal article" date="2013" name="Genome Announc.">
        <title>Draft Genome of Spiribacter salinus M19-40, an Abundant Gammaproteobacterium in Aquatic Hypersaline Environments.</title>
        <authorList>
            <person name="Leon M.J."/>
            <person name="Ghai R."/>
            <person name="Fernandez A.B."/>
            <person name="Sanchez-Porro C."/>
            <person name="Rodriguez-Valera F."/>
            <person name="Ventosa A."/>
        </authorList>
    </citation>
    <scope>NUCLEOTIDE SEQUENCE [LARGE SCALE GENOMIC DNA]</scope>
    <source>
        <strain evidence="2">M19-40</strain>
    </source>
</reference>
<organism evidence="2 3">
    <name type="scientific">Spiribacter salinus M19-40</name>
    <dbReference type="NCBI Taxonomy" id="1260251"/>
    <lineage>
        <taxon>Bacteria</taxon>
        <taxon>Pseudomonadati</taxon>
        <taxon>Pseudomonadota</taxon>
        <taxon>Gammaproteobacteria</taxon>
        <taxon>Chromatiales</taxon>
        <taxon>Ectothiorhodospiraceae</taxon>
        <taxon>Spiribacter</taxon>
    </lineage>
</organism>
<evidence type="ECO:0000313" key="3">
    <source>
        <dbReference type="Proteomes" id="UP000017881"/>
    </source>
</evidence>
<dbReference type="AlphaFoldDB" id="R4VKP6"/>
<name>R4VKP6_9GAMM</name>
<evidence type="ECO:0008006" key="4">
    <source>
        <dbReference type="Google" id="ProtNLM"/>
    </source>
</evidence>
<dbReference type="RefSeq" id="WP_016353399.1">
    <property type="nucleotide sequence ID" value="NC_021291.1"/>
</dbReference>
<keyword evidence="3" id="KW-1185">Reference proteome</keyword>